<name>A0AAV7JT18_9METZ</name>
<comment type="caution">
    <text evidence="3">The sequence shown here is derived from an EMBL/GenBank/DDBJ whole genome shotgun (WGS) entry which is preliminary data.</text>
</comment>
<dbReference type="GO" id="GO:0030688">
    <property type="term" value="C:preribosome, small subunit precursor"/>
    <property type="evidence" value="ECO:0007669"/>
    <property type="project" value="TreeGrafter"/>
</dbReference>
<reference evidence="3 4" key="1">
    <citation type="journal article" date="2023" name="BMC Biol.">
        <title>The compact genome of the sponge Oopsacas minuta (Hexactinellida) is lacking key metazoan core genes.</title>
        <authorList>
            <person name="Santini S."/>
            <person name="Schenkelaars Q."/>
            <person name="Jourda C."/>
            <person name="Duchesne M."/>
            <person name="Belahbib H."/>
            <person name="Rocher C."/>
            <person name="Selva M."/>
            <person name="Riesgo A."/>
            <person name="Vervoort M."/>
            <person name="Leys S.P."/>
            <person name="Kodjabachian L."/>
            <person name="Le Bivic A."/>
            <person name="Borchiellini C."/>
            <person name="Claverie J.M."/>
            <person name="Renard E."/>
        </authorList>
    </citation>
    <scope>NUCLEOTIDE SEQUENCE [LARGE SCALE GENOMIC DNA]</scope>
    <source>
        <strain evidence="3">SPO-2</strain>
    </source>
</reference>
<dbReference type="Proteomes" id="UP001165289">
    <property type="component" value="Unassembled WGS sequence"/>
</dbReference>
<dbReference type="GO" id="GO:0000472">
    <property type="term" value="P:endonucleolytic cleavage to generate mature 5'-end of SSU-rRNA from (SSU-rRNA, 5.8S rRNA, LSU-rRNA)"/>
    <property type="evidence" value="ECO:0007669"/>
    <property type="project" value="TreeGrafter"/>
</dbReference>
<dbReference type="GO" id="GO:0000447">
    <property type="term" value="P:endonucleolytic cleavage in ITS1 to separate SSU-rRNA from 5.8S rRNA and LSU-rRNA from tricistronic rRNA transcript (SSU-rRNA, 5.8S rRNA, LSU-rRNA)"/>
    <property type="evidence" value="ECO:0007669"/>
    <property type="project" value="TreeGrafter"/>
</dbReference>
<dbReference type="GO" id="GO:0005730">
    <property type="term" value="C:nucleolus"/>
    <property type="evidence" value="ECO:0007669"/>
    <property type="project" value="TreeGrafter"/>
</dbReference>
<dbReference type="GO" id="GO:0030686">
    <property type="term" value="C:90S preribosome"/>
    <property type="evidence" value="ECO:0007669"/>
    <property type="project" value="TreeGrafter"/>
</dbReference>
<gene>
    <name evidence="3" type="ORF">LOD99_4927</name>
</gene>
<dbReference type="GO" id="GO:0003723">
    <property type="term" value="F:RNA binding"/>
    <property type="evidence" value="ECO:0007669"/>
    <property type="project" value="InterPro"/>
</dbReference>
<dbReference type="GO" id="GO:0000056">
    <property type="term" value="P:ribosomal small subunit export from nucleus"/>
    <property type="evidence" value="ECO:0007669"/>
    <property type="project" value="TreeGrafter"/>
</dbReference>
<dbReference type="InterPro" id="IPR011989">
    <property type="entry name" value="ARM-like"/>
</dbReference>
<dbReference type="InterPro" id="IPR016024">
    <property type="entry name" value="ARM-type_fold"/>
</dbReference>
<dbReference type="GO" id="GO:0000480">
    <property type="term" value="P:endonucleolytic cleavage in 5'-ETS of tricistronic rRNA transcript (SSU-rRNA, 5.8S rRNA, LSU-rRNA)"/>
    <property type="evidence" value="ECO:0007669"/>
    <property type="project" value="TreeGrafter"/>
</dbReference>
<dbReference type="PANTHER" id="PTHR13102">
    <property type="entry name" value="NUCLEOLAR PROTEIN 9"/>
    <property type="match status" value="1"/>
</dbReference>
<dbReference type="InterPro" id="IPR001313">
    <property type="entry name" value="Pumilio_RNA-bd_rpt"/>
</dbReference>
<accession>A0AAV7JT18</accession>
<dbReference type="SMART" id="SM00025">
    <property type="entry name" value="Pumilio"/>
    <property type="match status" value="7"/>
</dbReference>
<dbReference type="Pfam" id="PF22493">
    <property type="entry name" value="PUF_NOP9"/>
    <property type="match status" value="1"/>
</dbReference>
<dbReference type="AlphaFoldDB" id="A0AAV7JT18"/>
<protein>
    <submittedName>
        <fullName evidence="3">Nucleolar protein 9</fullName>
    </submittedName>
</protein>
<dbReference type="InterPro" id="IPR040000">
    <property type="entry name" value="NOP9"/>
</dbReference>
<sequence>MQSVAKKLPNLSETSAAYYERMSYVLSYPENVELTNREDLVQNFIQQVTSDNLVTVSLNMNASKVLESFITGWCMQDNMLTLLTDINRENIQLLAIHKNGSHVLQSILTKISKFIYKMPALELSNLLEFFGTEFAPCCIEHCIELAFDSYGTYILRVLLQIVCGVLQSSVNDKDYTGAVRKPEYQLLTAPREFSHLPEMILKQFKDYPHIVETVTDTYASPAIICLVEIFSLSHSELSRKLNQYLIKCISPFDQLIDHEKGSYLIQSLISTANERQYARLFTQFPKGSIYKYATCNHANYAIQTLIANIHTEEHFNYILQELSSKQIEAILGVGNFGVLHQIIKSGIEYPGQQKLIKSILLETFQCQDNPISLIPLLLLMSPLNNVLDSMVEERIIFKQEDNFHLHGSLIAQNLFSFEKTKSFAKSLLYSSIDGILKIASDPNGCHVLDKFVSSEKVKGKYKNKLYVMLEERFVDFVCCKYGSRVFDCIWIELDYEWKERFMIDISQKESILKSDFYGKFVLRNCKLDLYKRKRIEWRDSVQDTMKHRFEEQNPSAKRGKSESEHYSKKRKVNNNTNKITDIDVLFNKLN</sequence>
<dbReference type="Gene3D" id="1.25.10.10">
    <property type="entry name" value="Leucine-rich Repeat Variant"/>
    <property type="match status" value="2"/>
</dbReference>
<dbReference type="EMBL" id="JAKMXF010000302">
    <property type="protein sequence ID" value="KAI6651679.1"/>
    <property type="molecule type" value="Genomic_DNA"/>
</dbReference>
<proteinExistence type="predicted"/>
<organism evidence="3 4">
    <name type="scientific">Oopsacas minuta</name>
    <dbReference type="NCBI Taxonomy" id="111878"/>
    <lineage>
        <taxon>Eukaryota</taxon>
        <taxon>Metazoa</taxon>
        <taxon>Porifera</taxon>
        <taxon>Hexactinellida</taxon>
        <taxon>Hexasterophora</taxon>
        <taxon>Lyssacinosida</taxon>
        <taxon>Leucopsacidae</taxon>
        <taxon>Oopsacas</taxon>
    </lineage>
</organism>
<evidence type="ECO:0000313" key="3">
    <source>
        <dbReference type="EMBL" id="KAI6651679.1"/>
    </source>
</evidence>
<keyword evidence="1" id="KW-0677">Repeat</keyword>
<evidence type="ECO:0000313" key="4">
    <source>
        <dbReference type="Proteomes" id="UP001165289"/>
    </source>
</evidence>
<dbReference type="PANTHER" id="PTHR13102:SF0">
    <property type="entry name" value="NUCLEOLAR PROTEIN 9"/>
    <property type="match status" value="1"/>
</dbReference>
<evidence type="ECO:0000256" key="1">
    <source>
        <dbReference type="ARBA" id="ARBA00022737"/>
    </source>
</evidence>
<dbReference type="SUPFAM" id="SSF48371">
    <property type="entry name" value="ARM repeat"/>
    <property type="match status" value="2"/>
</dbReference>
<evidence type="ECO:0000256" key="2">
    <source>
        <dbReference type="SAM" id="MobiDB-lite"/>
    </source>
</evidence>
<feature type="region of interest" description="Disordered" evidence="2">
    <location>
        <begin position="548"/>
        <end position="570"/>
    </location>
</feature>
<keyword evidence="4" id="KW-1185">Reference proteome</keyword>